<sequence length="321" mass="36128">MGGSETIQFLVIPIIYTIVVIIALPLNALAIWVLCTSKKNSMSIYMLNLAAADVSFLLCLPMKIVYHFRMNNWTLQDLLCRMYIIVFFTNAYTTPMFLAAISLDRYMAIVHPLVASQWREPRAAWLLCLLIWLISISSIIPVSTVTVLSYANVTTSSSSNSSSGSAPSIRCYEQFTEKDVEFLIPYRLYMFFSLYYTSLVITLFSYGNVLKILILNGHRQLTTSRNKKIRAAKMTVVSLIIYIVCLTPYNCTHVIGFIESKTNAFSLNSIALLRDITLCLSVLNSVFEPLLPGYGTSSTPTGGEFHHIYEVIHKPSPPPQR</sequence>
<keyword evidence="4" id="KW-0297">G-protein coupled receptor</keyword>
<reference evidence="12" key="1">
    <citation type="submission" date="2025-08" db="UniProtKB">
        <authorList>
            <consortium name="RefSeq"/>
        </authorList>
    </citation>
    <scope>IDENTIFICATION</scope>
    <source>
        <tissue evidence="12">Sperm</tissue>
    </source>
</reference>
<dbReference type="PRINTS" id="PR00237">
    <property type="entry name" value="GPCRRHODOPSN"/>
</dbReference>
<evidence type="ECO:0000256" key="3">
    <source>
        <dbReference type="ARBA" id="ARBA00022989"/>
    </source>
</evidence>
<organism evidence="11 12">
    <name type="scientific">Petromyzon marinus</name>
    <name type="common">Sea lamprey</name>
    <dbReference type="NCBI Taxonomy" id="7757"/>
    <lineage>
        <taxon>Eukaryota</taxon>
        <taxon>Metazoa</taxon>
        <taxon>Chordata</taxon>
        <taxon>Craniata</taxon>
        <taxon>Vertebrata</taxon>
        <taxon>Cyclostomata</taxon>
        <taxon>Hyperoartia</taxon>
        <taxon>Petromyzontiformes</taxon>
        <taxon>Petromyzontidae</taxon>
        <taxon>Petromyzon</taxon>
    </lineage>
</organism>
<dbReference type="RefSeq" id="XP_032808455.1">
    <property type="nucleotide sequence ID" value="XM_032952564.1"/>
</dbReference>
<keyword evidence="8" id="KW-0807">Transducer</keyword>
<dbReference type="PANTHER" id="PTHR24232">
    <property type="entry name" value="G-PROTEIN COUPLED RECEPTOR"/>
    <property type="match status" value="1"/>
</dbReference>
<evidence type="ECO:0000256" key="8">
    <source>
        <dbReference type="ARBA" id="ARBA00023224"/>
    </source>
</evidence>
<dbReference type="KEGG" id="pmrn:116941450"/>
<dbReference type="InterPro" id="IPR017452">
    <property type="entry name" value="GPCR_Rhodpsn_7TM"/>
</dbReference>
<feature type="transmembrane region" description="Helical" evidence="9">
    <location>
        <begin position="6"/>
        <end position="34"/>
    </location>
</feature>
<evidence type="ECO:0000256" key="5">
    <source>
        <dbReference type="ARBA" id="ARBA00023136"/>
    </source>
</evidence>
<proteinExistence type="predicted"/>
<keyword evidence="11" id="KW-1185">Reference proteome</keyword>
<feature type="transmembrane region" description="Helical" evidence="9">
    <location>
        <begin position="46"/>
        <end position="66"/>
    </location>
</feature>
<dbReference type="PROSITE" id="PS50262">
    <property type="entry name" value="G_PROTEIN_RECEP_F1_2"/>
    <property type="match status" value="1"/>
</dbReference>
<dbReference type="AlphaFoldDB" id="A0AAJ7T134"/>
<dbReference type="SUPFAM" id="SSF81321">
    <property type="entry name" value="Family A G protein-coupled receptor-like"/>
    <property type="match status" value="1"/>
</dbReference>
<evidence type="ECO:0000259" key="10">
    <source>
        <dbReference type="PROSITE" id="PS50262"/>
    </source>
</evidence>
<dbReference type="GO" id="GO:0007200">
    <property type="term" value="P:phospholipase C-activating G protein-coupled receptor signaling pathway"/>
    <property type="evidence" value="ECO:0007669"/>
    <property type="project" value="TreeGrafter"/>
</dbReference>
<feature type="transmembrane region" description="Helical" evidence="9">
    <location>
        <begin position="124"/>
        <end position="151"/>
    </location>
</feature>
<dbReference type="InterPro" id="IPR000276">
    <property type="entry name" value="GPCR_Rhodpsn"/>
</dbReference>
<feature type="transmembrane region" description="Helical" evidence="9">
    <location>
        <begin position="231"/>
        <end position="249"/>
    </location>
</feature>
<evidence type="ECO:0000256" key="9">
    <source>
        <dbReference type="SAM" id="Phobius"/>
    </source>
</evidence>
<dbReference type="PRINTS" id="PR01157">
    <property type="entry name" value="P2YPURNOCPTR"/>
</dbReference>
<name>A0AAJ7T134_PETMA</name>
<dbReference type="GO" id="GO:0004930">
    <property type="term" value="F:G protein-coupled receptor activity"/>
    <property type="evidence" value="ECO:0007669"/>
    <property type="project" value="UniProtKB-KW"/>
</dbReference>
<feature type="domain" description="G-protein coupled receptors family 1 profile" evidence="10">
    <location>
        <begin position="16"/>
        <end position="292"/>
    </location>
</feature>
<dbReference type="GO" id="GO:0035025">
    <property type="term" value="P:positive regulation of Rho protein signal transduction"/>
    <property type="evidence" value="ECO:0007669"/>
    <property type="project" value="TreeGrafter"/>
</dbReference>
<feature type="transmembrane region" description="Helical" evidence="9">
    <location>
        <begin position="188"/>
        <end position="210"/>
    </location>
</feature>
<feature type="transmembrane region" description="Helical" evidence="9">
    <location>
        <begin position="82"/>
        <end position="103"/>
    </location>
</feature>
<dbReference type="Gene3D" id="1.20.1070.10">
    <property type="entry name" value="Rhodopsin 7-helix transmembrane proteins"/>
    <property type="match status" value="1"/>
</dbReference>
<evidence type="ECO:0000256" key="1">
    <source>
        <dbReference type="ARBA" id="ARBA00004141"/>
    </source>
</evidence>
<dbReference type="GO" id="GO:0005886">
    <property type="term" value="C:plasma membrane"/>
    <property type="evidence" value="ECO:0007669"/>
    <property type="project" value="TreeGrafter"/>
</dbReference>
<evidence type="ECO:0000256" key="6">
    <source>
        <dbReference type="ARBA" id="ARBA00023170"/>
    </source>
</evidence>
<dbReference type="CDD" id="cd14982">
    <property type="entry name" value="7tmA_purinoceptor-like"/>
    <property type="match status" value="1"/>
</dbReference>
<evidence type="ECO:0000256" key="7">
    <source>
        <dbReference type="ARBA" id="ARBA00023180"/>
    </source>
</evidence>
<evidence type="ECO:0000256" key="4">
    <source>
        <dbReference type="ARBA" id="ARBA00023040"/>
    </source>
</evidence>
<evidence type="ECO:0000313" key="12">
    <source>
        <dbReference type="RefSeq" id="XP_032808455.1"/>
    </source>
</evidence>
<evidence type="ECO:0000256" key="2">
    <source>
        <dbReference type="ARBA" id="ARBA00022692"/>
    </source>
</evidence>
<comment type="subcellular location">
    <subcellularLocation>
        <location evidence="1">Membrane</location>
        <topology evidence="1">Multi-pass membrane protein</topology>
    </subcellularLocation>
</comment>
<keyword evidence="6" id="KW-0675">Receptor</keyword>
<keyword evidence="2 9" id="KW-0812">Transmembrane</keyword>
<dbReference type="Proteomes" id="UP001318040">
    <property type="component" value="Chromosome 11"/>
</dbReference>
<dbReference type="Pfam" id="PF00001">
    <property type="entry name" value="7tm_1"/>
    <property type="match status" value="1"/>
</dbReference>
<gene>
    <name evidence="12" type="primary">LOC116941450</name>
</gene>
<keyword evidence="3 9" id="KW-1133">Transmembrane helix</keyword>
<accession>A0AAJ7T134</accession>
<protein>
    <submittedName>
        <fullName evidence="12">Platelet-activating factor receptor-like</fullName>
    </submittedName>
</protein>
<evidence type="ECO:0000313" key="11">
    <source>
        <dbReference type="Proteomes" id="UP001318040"/>
    </source>
</evidence>
<keyword evidence="5 9" id="KW-0472">Membrane</keyword>
<dbReference type="PANTHER" id="PTHR24232:SF53">
    <property type="entry name" value="G-PROTEIN COUPLED RECEPTORS FAMILY 1 PROFILE DOMAIN-CONTAINING PROTEIN"/>
    <property type="match status" value="1"/>
</dbReference>
<keyword evidence="7" id="KW-0325">Glycoprotein</keyword>